<reference evidence="1 2" key="1">
    <citation type="submission" date="2015-01" db="EMBL/GenBank/DDBJ databases">
        <title>Evolution of Trichinella species and genotypes.</title>
        <authorList>
            <person name="Korhonen P.K."/>
            <person name="Edoardo P."/>
            <person name="Giuseppe L.R."/>
            <person name="Gasser R.B."/>
        </authorList>
    </citation>
    <scope>NUCLEOTIDE SEQUENCE [LARGE SCALE GENOMIC DNA]</scope>
    <source>
        <strain evidence="1">ISS2496</strain>
    </source>
</reference>
<name>A0A0V0Z641_9BILA</name>
<comment type="caution">
    <text evidence="1">The sequence shown here is derived from an EMBL/GenBank/DDBJ whole genome shotgun (WGS) entry which is preliminary data.</text>
</comment>
<proteinExistence type="predicted"/>
<evidence type="ECO:0000313" key="2">
    <source>
        <dbReference type="Proteomes" id="UP000054783"/>
    </source>
</evidence>
<dbReference type="EMBL" id="JYDQ01000375">
    <property type="protein sequence ID" value="KRY08018.1"/>
    <property type="molecule type" value="Genomic_DNA"/>
</dbReference>
<keyword evidence="2" id="KW-1185">Reference proteome</keyword>
<evidence type="ECO:0000313" key="1">
    <source>
        <dbReference type="EMBL" id="KRY08018.1"/>
    </source>
</evidence>
<protein>
    <submittedName>
        <fullName evidence="1">Uncharacterized protein</fullName>
    </submittedName>
</protein>
<dbReference type="AlphaFoldDB" id="A0A0V0Z641"/>
<gene>
    <name evidence="1" type="ORF">T12_687</name>
</gene>
<accession>A0A0V0Z641</accession>
<organism evidence="1 2">
    <name type="scientific">Trichinella patagoniensis</name>
    <dbReference type="NCBI Taxonomy" id="990121"/>
    <lineage>
        <taxon>Eukaryota</taxon>
        <taxon>Metazoa</taxon>
        <taxon>Ecdysozoa</taxon>
        <taxon>Nematoda</taxon>
        <taxon>Enoplea</taxon>
        <taxon>Dorylaimia</taxon>
        <taxon>Trichinellida</taxon>
        <taxon>Trichinellidae</taxon>
        <taxon>Trichinella</taxon>
    </lineage>
</organism>
<dbReference type="Proteomes" id="UP000054783">
    <property type="component" value="Unassembled WGS sequence"/>
</dbReference>
<sequence length="191" mass="22536">MNETFSVILSSVQTEKQLKHSFQMVSRWKAFYNETPVEFISEEGKAGRRITHRKNEMFSVTPGRIFWFLCTKLNFINQRLRFRFALSESLPTLRPFVHSGIRFVVIESRLEFLLRLLDLTVMSFHPSCGRKNRNLIETQLPSGQPMESILQRDSCSIHFRRRESRTTHHAEDKRNVFPYIGKDFFGFCAPN</sequence>